<evidence type="ECO:0000313" key="3">
    <source>
        <dbReference type="Proteomes" id="UP000294480"/>
    </source>
</evidence>
<dbReference type="SUPFAM" id="SSF53474">
    <property type="entry name" value="alpha/beta-Hydrolases"/>
    <property type="match status" value="1"/>
</dbReference>
<dbReference type="InterPro" id="IPR029058">
    <property type="entry name" value="AB_hydrolase_fold"/>
</dbReference>
<dbReference type="EMBL" id="SNZE01000001">
    <property type="protein sequence ID" value="TDR33015.1"/>
    <property type="molecule type" value="Genomic_DNA"/>
</dbReference>
<reference evidence="2 3" key="1">
    <citation type="submission" date="2019-03" db="EMBL/GenBank/DDBJ databases">
        <title>Genomic Encyclopedia of Type Strains, Phase IV (KMG-IV): sequencing the most valuable type-strain genomes for metagenomic binning, comparative biology and taxonomic classification.</title>
        <authorList>
            <person name="Goeker M."/>
        </authorList>
    </citation>
    <scope>NUCLEOTIDE SEQUENCE [LARGE SCALE GENOMIC DNA]</scope>
    <source>
        <strain evidence="2 3">DSM 102852</strain>
    </source>
</reference>
<protein>
    <submittedName>
        <fullName evidence="2">Pimeloyl-ACP methyl ester carboxylesterase</fullName>
    </submittedName>
</protein>
<dbReference type="InterPro" id="IPR000073">
    <property type="entry name" value="AB_hydrolase_1"/>
</dbReference>
<name>A0A4R6YBJ3_9BURK</name>
<dbReference type="Pfam" id="PF12697">
    <property type="entry name" value="Abhydrolase_6"/>
    <property type="match status" value="1"/>
</dbReference>
<dbReference type="Proteomes" id="UP000294480">
    <property type="component" value="Unassembled WGS sequence"/>
</dbReference>
<accession>A0A4R6YBJ3</accession>
<dbReference type="AlphaFoldDB" id="A0A4R6YBJ3"/>
<sequence>MHIQTLTIDDQDAPLSVWLAQEDSGLTPIHFAHANGFPAGSYQRLLSELAQNRTVYALDHRATWDGSPYQASKHFSWKDGADDLIKAIEQFAPQGVIGVGHSLGAVITLLAADKRPDLFKQILLIEPVVFPARFFLAFAWLPQVARMKLFKIVQRTLQRREQWRSREEFVDTLSKKSLFKGISREVLNDYAQHGLREVTTDSHPYFTLRFRKTWEAKVFMTAPYLWSTLKRLSIPCVVWRAEQGDVVPLKSWQRWEKSHPHHSMHVLPSLGHMAPLQNPQLMAREIQNNFLSI</sequence>
<dbReference type="OrthoDB" id="5729753at2"/>
<dbReference type="Gene3D" id="3.40.50.1820">
    <property type="entry name" value="alpha/beta hydrolase"/>
    <property type="match status" value="1"/>
</dbReference>
<dbReference type="PANTHER" id="PTHR43798">
    <property type="entry name" value="MONOACYLGLYCEROL LIPASE"/>
    <property type="match status" value="1"/>
</dbReference>
<comment type="caution">
    <text evidence="2">The sequence shown here is derived from an EMBL/GenBank/DDBJ whole genome shotgun (WGS) entry which is preliminary data.</text>
</comment>
<dbReference type="InterPro" id="IPR050266">
    <property type="entry name" value="AB_hydrolase_sf"/>
</dbReference>
<dbReference type="RefSeq" id="WP_133618712.1">
    <property type="nucleotide sequence ID" value="NZ_SNZE01000001.1"/>
</dbReference>
<gene>
    <name evidence="2" type="ORF">DFR44_10164</name>
</gene>
<organism evidence="2 3">
    <name type="scientific">Hydromonas duriensis</name>
    <dbReference type="NCBI Taxonomy" id="1527608"/>
    <lineage>
        <taxon>Bacteria</taxon>
        <taxon>Pseudomonadati</taxon>
        <taxon>Pseudomonadota</taxon>
        <taxon>Betaproteobacteria</taxon>
        <taxon>Burkholderiales</taxon>
        <taxon>Burkholderiaceae</taxon>
        <taxon>Hydromonas</taxon>
    </lineage>
</organism>
<evidence type="ECO:0000313" key="2">
    <source>
        <dbReference type="EMBL" id="TDR33015.1"/>
    </source>
</evidence>
<evidence type="ECO:0000259" key="1">
    <source>
        <dbReference type="Pfam" id="PF12697"/>
    </source>
</evidence>
<proteinExistence type="predicted"/>
<keyword evidence="3" id="KW-1185">Reference proteome</keyword>
<feature type="domain" description="AB hydrolase-1" evidence="1">
    <location>
        <begin position="31"/>
        <end position="284"/>
    </location>
</feature>